<dbReference type="InterPro" id="IPR018979">
    <property type="entry name" value="FERM_N"/>
</dbReference>
<gene>
    <name evidence="3" type="ORF">MS3_00002188</name>
</gene>
<dbReference type="Pfam" id="PF09379">
    <property type="entry name" value="FERM_N"/>
    <property type="match status" value="1"/>
</dbReference>
<evidence type="ECO:0000313" key="4">
    <source>
        <dbReference type="Proteomes" id="UP000471633"/>
    </source>
</evidence>
<dbReference type="InterPro" id="IPR018980">
    <property type="entry name" value="FERM_PH-like_C"/>
</dbReference>
<proteinExistence type="predicted"/>
<dbReference type="Gene3D" id="2.30.29.30">
    <property type="entry name" value="Pleckstrin-homology domain (PH domain)/Phosphotyrosine-binding domain (PTB)"/>
    <property type="match status" value="1"/>
</dbReference>
<reference evidence="3" key="4">
    <citation type="journal article" date="2022" name="PLoS Pathog.">
        <title>Chromosome-level genome of Schistosoma haematobium underpins genome-wide explorations of molecular variation.</title>
        <authorList>
            <person name="Stroehlein A.J."/>
            <person name="Korhonen P.K."/>
            <person name="Lee V.V."/>
            <person name="Ralph S.A."/>
            <person name="Mentink-Kane M."/>
            <person name="You H."/>
            <person name="McManus D.P."/>
            <person name="Tchuente L.T."/>
            <person name="Stothard J.R."/>
            <person name="Kaur P."/>
            <person name="Dudchenko O."/>
            <person name="Aiden E.L."/>
            <person name="Yang B."/>
            <person name="Yang H."/>
            <person name="Emery A.M."/>
            <person name="Webster B.L."/>
            <person name="Brindley P.J."/>
            <person name="Rollinson D."/>
            <person name="Chang B.C.H."/>
            <person name="Gasser R.B."/>
            <person name="Young N.D."/>
        </authorList>
    </citation>
    <scope>NUCLEOTIDE SEQUENCE</scope>
</reference>
<evidence type="ECO:0000313" key="3">
    <source>
        <dbReference type="EMBL" id="KAH9596539.1"/>
    </source>
</evidence>
<dbReference type="PANTHER" id="PTHR23280:SF32">
    <property type="entry name" value="FI22325P1"/>
    <property type="match status" value="1"/>
</dbReference>
<dbReference type="KEGG" id="shx:MS3_00002188"/>
<feature type="domain" description="FERM" evidence="2">
    <location>
        <begin position="47"/>
        <end position="334"/>
    </location>
</feature>
<dbReference type="InterPro" id="IPR019748">
    <property type="entry name" value="FERM_central"/>
</dbReference>
<dbReference type="InterPro" id="IPR029071">
    <property type="entry name" value="Ubiquitin-like_domsf"/>
</dbReference>
<comment type="caution">
    <text evidence="3">The sequence shown here is derived from an EMBL/GenBank/DDBJ whole genome shotgun (WGS) entry which is preliminary data.</text>
</comment>
<dbReference type="SMART" id="SM01196">
    <property type="entry name" value="FERM_C"/>
    <property type="match status" value="1"/>
</dbReference>
<reference evidence="3" key="2">
    <citation type="journal article" date="2019" name="Gigascience">
        <title>High-quality Schistosoma haematobium genome achieved by single-molecule and long-range sequencing.</title>
        <authorList>
            <person name="Stroehlein A.J."/>
            <person name="Korhonen P.K."/>
            <person name="Chong T.M."/>
            <person name="Lim Y.L."/>
            <person name="Chan K.G."/>
            <person name="Webster B."/>
            <person name="Rollinson D."/>
            <person name="Brindley P.J."/>
            <person name="Gasser R.B."/>
            <person name="Young N.D."/>
        </authorList>
    </citation>
    <scope>NUCLEOTIDE SEQUENCE</scope>
</reference>
<dbReference type="Pfam" id="PF09380">
    <property type="entry name" value="FERM_C"/>
    <property type="match status" value="1"/>
</dbReference>
<accession>A0A922S7E1</accession>
<reference evidence="3" key="1">
    <citation type="journal article" date="2012" name="Nat. Genet.">
        <title>Whole-genome sequence of Schistosoma haematobium.</title>
        <authorList>
            <person name="Young N.D."/>
            <person name="Jex A.R."/>
            <person name="Li B."/>
            <person name="Liu S."/>
            <person name="Yang L."/>
            <person name="Xiong Z."/>
            <person name="Li Y."/>
            <person name="Cantacessi C."/>
            <person name="Hall R.S."/>
            <person name="Xu X."/>
            <person name="Chen F."/>
            <person name="Wu X."/>
            <person name="Zerlotini A."/>
            <person name="Oliveira G."/>
            <person name="Hofmann A."/>
            <person name="Zhang G."/>
            <person name="Fang X."/>
            <person name="Kang Y."/>
            <person name="Campbell B.E."/>
            <person name="Loukas A."/>
            <person name="Ranganathan S."/>
            <person name="Rollinson D."/>
            <person name="Rinaldi G."/>
            <person name="Brindley P.J."/>
            <person name="Yang H."/>
            <person name="Wang J."/>
            <person name="Wang J."/>
            <person name="Gasser R.B."/>
        </authorList>
    </citation>
    <scope>NUCLEOTIDE SEQUENCE</scope>
</reference>
<organism evidence="3 4">
    <name type="scientific">Schistosoma haematobium</name>
    <name type="common">Blood fluke</name>
    <dbReference type="NCBI Taxonomy" id="6185"/>
    <lineage>
        <taxon>Eukaryota</taxon>
        <taxon>Metazoa</taxon>
        <taxon>Spiralia</taxon>
        <taxon>Lophotrochozoa</taxon>
        <taxon>Platyhelminthes</taxon>
        <taxon>Trematoda</taxon>
        <taxon>Digenea</taxon>
        <taxon>Strigeidida</taxon>
        <taxon>Schistosomatoidea</taxon>
        <taxon>Schistosomatidae</taxon>
        <taxon>Schistosoma</taxon>
    </lineage>
</organism>
<feature type="compositionally biased region" description="Low complexity" evidence="1">
    <location>
        <begin position="439"/>
        <end position="448"/>
    </location>
</feature>
<dbReference type="PROSITE" id="PS50057">
    <property type="entry name" value="FERM_3"/>
    <property type="match status" value="1"/>
</dbReference>
<dbReference type="EMBL" id="AMPZ03000001">
    <property type="protein sequence ID" value="KAH9596539.1"/>
    <property type="molecule type" value="Genomic_DNA"/>
</dbReference>
<dbReference type="Gene3D" id="1.20.80.10">
    <property type="match status" value="1"/>
</dbReference>
<dbReference type="InterPro" id="IPR000299">
    <property type="entry name" value="FERM_domain"/>
</dbReference>
<dbReference type="AlphaFoldDB" id="A0A922S7E1"/>
<feature type="region of interest" description="Disordered" evidence="1">
    <location>
        <begin position="439"/>
        <end position="486"/>
    </location>
</feature>
<evidence type="ECO:0000256" key="1">
    <source>
        <dbReference type="SAM" id="MobiDB-lite"/>
    </source>
</evidence>
<dbReference type="RefSeq" id="XP_051075215.1">
    <property type="nucleotide sequence ID" value="XM_051209756.1"/>
</dbReference>
<dbReference type="SUPFAM" id="SSF50729">
    <property type="entry name" value="PH domain-like"/>
    <property type="match status" value="1"/>
</dbReference>
<dbReference type="InterPro" id="IPR019749">
    <property type="entry name" value="Band_41_domain"/>
</dbReference>
<dbReference type="GeneID" id="24591797"/>
<dbReference type="InterPro" id="IPR011993">
    <property type="entry name" value="PH-like_dom_sf"/>
</dbReference>
<dbReference type="SUPFAM" id="SSF54236">
    <property type="entry name" value="Ubiquitin-like"/>
    <property type="match status" value="1"/>
</dbReference>
<dbReference type="GO" id="GO:0005856">
    <property type="term" value="C:cytoskeleton"/>
    <property type="evidence" value="ECO:0007669"/>
    <property type="project" value="TreeGrafter"/>
</dbReference>
<protein>
    <recommendedName>
        <fullName evidence="2">FERM domain-containing protein</fullName>
    </recommendedName>
</protein>
<dbReference type="Pfam" id="PF00373">
    <property type="entry name" value="FERM_M"/>
    <property type="match status" value="1"/>
</dbReference>
<dbReference type="CDD" id="cd14473">
    <property type="entry name" value="FERM_B-lobe"/>
    <property type="match status" value="1"/>
</dbReference>
<evidence type="ECO:0000259" key="2">
    <source>
        <dbReference type="PROSITE" id="PS50057"/>
    </source>
</evidence>
<name>A0A922S7E1_SCHHA</name>
<dbReference type="InterPro" id="IPR014352">
    <property type="entry name" value="FERM/acyl-CoA-bd_prot_sf"/>
</dbReference>
<dbReference type="CTD" id="24591797"/>
<keyword evidence="4" id="KW-1185">Reference proteome</keyword>
<dbReference type="CDD" id="cd01765">
    <property type="entry name" value="FERM_F0_F1"/>
    <property type="match status" value="1"/>
</dbReference>
<sequence>MSLSWKSPQSHESENDKNNVGRKSVILSLLSPSKGRLFGSNTSIADMPCSVHLLDDRCMSVSVSNKAFGRCLLEVVCERLDVLPYISYFGLRYSDNNGMNQWINLNDKISKQLKEVKNSTFGFRFIYYPNNPLACFPNETIRYLLFLQLRRDFYVGRLRAQAMKIYELAAYAIQAEHGLKEIPQGFDVDTIPGGMRVLPQLTKPIVRRIKNQLEQIIGMSKSEAVEKFIDEASKIETYGMEPFQVQDQRQNGLCIGFNYKGISIFKDGCSINVFEWAFIKNIYPEKKNLVLVVSGKPSEDDRDLVLGFKCKSPSEAKTLCLRALNCKTFKEVQLQEMSLIPRPFRTSNILAYRPSEIINQDSLSDSSDSSQYASLKCKYTPTVNIQTDVTTTAATTTTTMATKKSHKNSTSSEASENTAWPIDFTAFVGKECIANNDVNQDNTNQNNDDQTHRINISYLDPPSKPVNRVSPRTSFGGSMDLPIPSEKKLQVSELSWKSKPVHRLVNSSSINVNNEDDK</sequence>
<dbReference type="GO" id="GO:0031032">
    <property type="term" value="P:actomyosin structure organization"/>
    <property type="evidence" value="ECO:0007669"/>
    <property type="project" value="TreeGrafter"/>
</dbReference>
<dbReference type="Proteomes" id="UP000471633">
    <property type="component" value="Unassembled WGS sequence"/>
</dbReference>
<dbReference type="Gene3D" id="3.10.20.90">
    <property type="entry name" value="Phosphatidylinositol 3-kinase Catalytic Subunit, Chain A, domain 1"/>
    <property type="match status" value="1"/>
</dbReference>
<reference evidence="3" key="3">
    <citation type="submission" date="2021-06" db="EMBL/GenBank/DDBJ databases">
        <title>Chromosome-level genome assembly for S. haematobium.</title>
        <authorList>
            <person name="Stroehlein A.J."/>
        </authorList>
    </citation>
    <scope>NUCLEOTIDE SEQUENCE</scope>
</reference>
<dbReference type="SMART" id="SM00295">
    <property type="entry name" value="B41"/>
    <property type="match status" value="1"/>
</dbReference>
<dbReference type="SUPFAM" id="SSF47031">
    <property type="entry name" value="Second domain of FERM"/>
    <property type="match status" value="1"/>
</dbReference>
<dbReference type="InterPro" id="IPR035963">
    <property type="entry name" value="FERM_2"/>
</dbReference>
<dbReference type="PANTHER" id="PTHR23280">
    <property type="entry name" value="4.1 G PROTEIN"/>
    <property type="match status" value="1"/>
</dbReference>